<reference evidence="3" key="1">
    <citation type="submission" date="2016-06" db="UniProtKB">
        <authorList>
            <consortium name="WormBaseParasite"/>
        </authorList>
    </citation>
    <scope>IDENTIFICATION</scope>
</reference>
<evidence type="ECO:0000313" key="1">
    <source>
        <dbReference type="EMBL" id="VDP27333.1"/>
    </source>
</evidence>
<evidence type="ECO:0000313" key="2">
    <source>
        <dbReference type="Proteomes" id="UP000267606"/>
    </source>
</evidence>
<dbReference type="WBParaSite" id="OFLC_0001612401-mRNA-1">
    <property type="protein sequence ID" value="OFLC_0001612401-mRNA-1"/>
    <property type="gene ID" value="OFLC_0001612401"/>
</dbReference>
<gene>
    <name evidence="1" type="ORF">OFLC_LOCUS16111</name>
</gene>
<dbReference type="Proteomes" id="UP000267606">
    <property type="component" value="Unassembled WGS sequence"/>
</dbReference>
<dbReference type="AlphaFoldDB" id="A0A183I8P9"/>
<dbReference type="EMBL" id="UZAJ01044126">
    <property type="protein sequence ID" value="VDP27333.1"/>
    <property type="molecule type" value="Genomic_DNA"/>
</dbReference>
<keyword evidence="2" id="KW-1185">Reference proteome</keyword>
<protein>
    <submittedName>
        <fullName evidence="3">RNA-binding protein</fullName>
    </submittedName>
</protein>
<sequence length="33" mass="3765">MSSGELPCYTLIYVPSDFELPSEVQLKEKFEKG</sequence>
<evidence type="ECO:0000313" key="3">
    <source>
        <dbReference type="WBParaSite" id="OFLC_0001612401-mRNA-1"/>
    </source>
</evidence>
<reference evidence="1 2" key="2">
    <citation type="submission" date="2018-11" db="EMBL/GenBank/DDBJ databases">
        <authorList>
            <consortium name="Pathogen Informatics"/>
        </authorList>
    </citation>
    <scope>NUCLEOTIDE SEQUENCE [LARGE SCALE GENOMIC DNA]</scope>
</reference>
<organism evidence="3">
    <name type="scientific">Onchocerca flexuosa</name>
    <dbReference type="NCBI Taxonomy" id="387005"/>
    <lineage>
        <taxon>Eukaryota</taxon>
        <taxon>Metazoa</taxon>
        <taxon>Ecdysozoa</taxon>
        <taxon>Nematoda</taxon>
        <taxon>Chromadorea</taxon>
        <taxon>Rhabditida</taxon>
        <taxon>Spirurina</taxon>
        <taxon>Spiruromorpha</taxon>
        <taxon>Filarioidea</taxon>
        <taxon>Onchocercidae</taxon>
        <taxon>Onchocerca</taxon>
    </lineage>
</organism>
<proteinExistence type="predicted"/>
<accession>A0A183I8P9</accession>
<name>A0A183I8P9_9BILA</name>
<dbReference type="STRING" id="387005.A0A183I8P9"/>